<protein>
    <submittedName>
        <fullName evidence="1">Uncharacterized protein</fullName>
    </submittedName>
</protein>
<evidence type="ECO:0000313" key="1">
    <source>
        <dbReference type="EMBL" id="TWI05359.1"/>
    </source>
</evidence>
<reference evidence="1 2" key="1">
    <citation type="journal article" date="2015" name="Stand. Genomic Sci.">
        <title>Genomic Encyclopedia of Bacterial and Archaeal Type Strains, Phase III: the genomes of soil and plant-associated and newly described type strains.</title>
        <authorList>
            <person name="Whitman W.B."/>
            <person name="Woyke T."/>
            <person name="Klenk H.P."/>
            <person name="Zhou Y."/>
            <person name="Lilburn T.G."/>
            <person name="Beck B.J."/>
            <person name="De Vos P."/>
            <person name="Vandamme P."/>
            <person name="Eisen J.A."/>
            <person name="Garrity G."/>
            <person name="Hugenholtz P."/>
            <person name="Kyrpides N.C."/>
        </authorList>
    </citation>
    <scope>NUCLEOTIDE SEQUENCE [LARGE SCALE GENOMIC DNA]</scope>
    <source>
        <strain evidence="1 2">CGMCC 1.10136</strain>
    </source>
</reference>
<name>A0A562LCE9_9GAMM</name>
<dbReference type="EMBL" id="VLKP01000023">
    <property type="protein sequence ID" value="TWI05359.1"/>
    <property type="molecule type" value="Genomic_DNA"/>
</dbReference>
<evidence type="ECO:0000313" key="2">
    <source>
        <dbReference type="Proteomes" id="UP000316471"/>
    </source>
</evidence>
<keyword evidence="2" id="KW-1185">Reference proteome</keyword>
<proteinExistence type="predicted"/>
<dbReference type="Proteomes" id="UP000316471">
    <property type="component" value="Unassembled WGS sequence"/>
</dbReference>
<gene>
    <name evidence="1" type="ORF">IP93_03102</name>
</gene>
<comment type="caution">
    <text evidence="1">The sequence shown here is derived from an EMBL/GenBank/DDBJ whole genome shotgun (WGS) entry which is preliminary data.</text>
</comment>
<accession>A0A562LCE9</accession>
<sequence>MVIGPNARVDGSLVFERKVELLVHRSAVIGPVTGATAVHFDTPTPPAR</sequence>
<organism evidence="1 2">
    <name type="scientific">Aerolutibacter ruishenii</name>
    <dbReference type="NCBI Taxonomy" id="686800"/>
    <lineage>
        <taxon>Bacteria</taxon>
        <taxon>Pseudomonadati</taxon>
        <taxon>Pseudomonadota</taxon>
        <taxon>Gammaproteobacteria</taxon>
        <taxon>Lysobacterales</taxon>
        <taxon>Lysobacteraceae</taxon>
        <taxon>Aerolutibacter</taxon>
    </lineage>
</organism>
<dbReference type="AlphaFoldDB" id="A0A562LCE9"/>